<protein>
    <submittedName>
        <fullName evidence="3">XRE family transcriptional regulator</fullName>
    </submittedName>
</protein>
<dbReference type="EMBL" id="PKKO01000001">
    <property type="protein sequence ID" value="PKY73367.1"/>
    <property type="molecule type" value="Genomic_DNA"/>
</dbReference>
<accession>A0A2I1IQG6</accession>
<name>A0A2I1IQG6_9ACTO</name>
<feature type="region of interest" description="Disordered" evidence="1">
    <location>
        <begin position="63"/>
        <end position="98"/>
    </location>
</feature>
<evidence type="ECO:0000259" key="2">
    <source>
        <dbReference type="PROSITE" id="PS50943"/>
    </source>
</evidence>
<dbReference type="InterPro" id="IPR010982">
    <property type="entry name" value="Lambda_DNA-bd_dom_sf"/>
</dbReference>
<evidence type="ECO:0000313" key="3">
    <source>
        <dbReference type="EMBL" id="PKY73367.1"/>
    </source>
</evidence>
<dbReference type="SUPFAM" id="SSF47413">
    <property type="entry name" value="lambda repressor-like DNA-binding domains"/>
    <property type="match status" value="1"/>
</dbReference>
<dbReference type="Proteomes" id="UP000235122">
    <property type="component" value="Unassembled WGS sequence"/>
</dbReference>
<dbReference type="STRING" id="33007.HMPREF3198_00067"/>
<dbReference type="InterPro" id="IPR001387">
    <property type="entry name" value="Cro/C1-type_HTH"/>
</dbReference>
<dbReference type="Pfam" id="PF01381">
    <property type="entry name" value="HTH_3"/>
    <property type="match status" value="1"/>
</dbReference>
<gene>
    <name evidence="3" type="ORF">CYJ19_01930</name>
</gene>
<comment type="caution">
    <text evidence="3">The sequence shown here is derived from an EMBL/GenBank/DDBJ whole genome shotgun (WGS) entry which is preliminary data.</text>
</comment>
<sequence>MAEAAKATKHSRTAVTNWLNGRNQLPLRVLYEICEYVGEDPDRVVQNAYERLQRELGETAQRSNVADLFPGGREIPEPNYGRSAASTPGYDPDLESEQ</sequence>
<feature type="domain" description="HTH cro/C1-type" evidence="2">
    <location>
        <begin position="1"/>
        <end position="44"/>
    </location>
</feature>
<dbReference type="PROSITE" id="PS50943">
    <property type="entry name" value="HTH_CROC1"/>
    <property type="match status" value="1"/>
</dbReference>
<keyword evidence="4" id="KW-1185">Reference proteome</keyword>
<proteinExistence type="predicted"/>
<dbReference type="GO" id="GO:0003677">
    <property type="term" value="F:DNA binding"/>
    <property type="evidence" value="ECO:0007669"/>
    <property type="project" value="InterPro"/>
</dbReference>
<dbReference type="Gene3D" id="1.10.260.40">
    <property type="entry name" value="lambda repressor-like DNA-binding domains"/>
    <property type="match status" value="1"/>
</dbReference>
<organism evidence="3 4">
    <name type="scientific">Winkia neuii</name>
    <dbReference type="NCBI Taxonomy" id="33007"/>
    <lineage>
        <taxon>Bacteria</taxon>
        <taxon>Bacillati</taxon>
        <taxon>Actinomycetota</taxon>
        <taxon>Actinomycetes</taxon>
        <taxon>Actinomycetales</taxon>
        <taxon>Actinomycetaceae</taxon>
        <taxon>Winkia</taxon>
    </lineage>
</organism>
<evidence type="ECO:0000313" key="4">
    <source>
        <dbReference type="Proteomes" id="UP000235122"/>
    </source>
</evidence>
<evidence type="ECO:0000256" key="1">
    <source>
        <dbReference type="SAM" id="MobiDB-lite"/>
    </source>
</evidence>
<dbReference type="RefSeq" id="WP_048706916.1">
    <property type="nucleotide sequence ID" value="NZ_JAAUWI010000003.1"/>
</dbReference>
<dbReference type="AlphaFoldDB" id="A0A2I1IQG6"/>
<reference evidence="3 4" key="1">
    <citation type="submission" date="2017-12" db="EMBL/GenBank/DDBJ databases">
        <title>Phylogenetic diversity of female urinary microbiome.</title>
        <authorList>
            <person name="Thomas-White K."/>
            <person name="Wolfe A.J."/>
        </authorList>
    </citation>
    <scope>NUCLEOTIDE SEQUENCE [LARGE SCALE GENOMIC DNA]</scope>
    <source>
        <strain evidence="3 4">UMB0402</strain>
    </source>
</reference>